<keyword evidence="3" id="KW-1185">Reference proteome</keyword>
<reference evidence="3" key="2">
    <citation type="journal article" date="2017" name="Nat. Plants">
        <title>The Aegilops tauschii genome reveals multiple impacts of transposons.</title>
        <authorList>
            <person name="Zhao G."/>
            <person name="Zou C."/>
            <person name="Li K."/>
            <person name="Wang K."/>
            <person name="Li T."/>
            <person name="Gao L."/>
            <person name="Zhang X."/>
            <person name="Wang H."/>
            <person name="Yang Z."/>
            <person name="Liu X."/>
            <person name="Jiang W."/>
            <person name="Mao L."/>
            <person name="Kong X."/>
            <person name="Jiao Y."/>
            <person name="Jia J."/>
        </authorList>
    </citation>
    <scope>NUCLEOTIDE SEQUENCE [LARGE SCALE GENOMIC DNA]</scope>
    <source>
        <strain evidence="3">cv. AL8/78</strain>
    </source>
</reference>
<reference evidence="3" key="1">
    <citation type="journal article" date="2014" name="Science">
        <title>Ancient hybridizations among the ancestral genomes of bread wheat.</title>
        <authorList>
            <consortium name="International Wheat Genome Sequencing Consortium,"/>
            <person name="Marcussen T."/>
            <person name="Sandve S.R."/>
            <person name="Heier L."/>
            <person name="Spannagl M."/>
            <person name="Pfeifer M."/>
            <person name="Jakobsen K.S."/>
            <person name="Wulff B.B."/>
            <person name="Steuernagel B."/>
            <person name="Mayer K.F."/>
            <person name="Olsen O.A."/>
        </authorList>
    </citation>
    <scope>NUCLEOTIDE SEQUENCE [LARGE SCALE GENOMIC DNA]</scope>
    <source>
        <strain evidence="3">cv. AL8/78</strain>
    </source>
</reference>
<evidence type="ECO:0000256" key="1">
    <source>
        <dbReference type="SAM" id="MobiDB-lite"/>
    </source>
</evidence>
<dbReference type="AlphaFoldDB" id="A0A453KB69"/>
<feature type="compositionally biased region" description="Polar residues" evidence="1">
    <location>
        <begin position="49"/>
        <end position="58"/>
    </location>
</feature>
<dbReference type="Gramene" id="AET5Gv20361000.9">
    <property type="protein sequence ID" value="AET5Gv20361000.9"/>
    <property type="gene ID" value="AET5Gv20361000"/>
</dbReference>
<dbReference type="EnsemblPlants" id="AET5Gv20361000.8">
    <property type="protein sequence ID" value="AET5Gv20361000.8"/>
    <property type="gene ID" value="AET5Gv20361000"/>
</dbReference>
<protein>
    <submittedName>
        <fullName evidence="2">Uncharacterized protein</fullName>
    </submittedName>
</protein>
<sequence>FQASARRSRKTLLLHSPLLDNLRPPAMLSVAMSTRPVVSRRPHLPARAANSTPSSSHLLQRLVEPGRGPR</sequence>
<dbReference type="EnsemblPlants" id="AET5Gv20361000.9">
    <property type="protein sequence ID" value="AET5Gv20361000.9"/>
    <property type="gene ID" value="AET5Gv20361000"/>
</dbReference>
<evidence type="ECO:0000313" key="2">
    <source>
        <dbReference type="EnsemblPlants" id="AET5Gv20361000.9"/>
    </source>
</evidence>
<evidence type="ECO:0000313" key="3">
    <source>
        <dbReference type="Proteomes" id="UP000015105"/>
    </source>
</evidence>
<proteinExistence type="predicted"/>
<name>A0A453KB69_AEGTS</name>
<reference evidence="2" key="3">
    <citation type="journal article" date="2017" name="Nature">
        <title>Genome sequence of the progenitor of the wheat D genome Aegilops tauschii.</title>
        <authorList>
            <person name="Luo M.C."/>
            <person name="Gu Y.Q."/>
            <person name="Puiu D."/>
            <person name="Wang H."/>
            <person name="Twardziok S.O."/>
            <person name="Deal K.R."/>
            <person name="Huo N."/>
            <person name="Zhu T."/>
            <person name="Wang L."/>
            <person name="Wang Y."/>
            <person name="McGuire P.E."/>
            <person name="Liu S."/>
            <person name="Long H."/>
            <person name="Ramasamy R.K."/>
            <person name="Rodriguez J.C."/>
            <person name="Van S.L."/>
            <person name="Yuan L."/>
            <person name="Wang Z."/>
            <person name="Xia Z."/>
            <person name="Xiao L."/>
            <person name="Anderson O.D."/>
            <person name="Ouyang S."/>
            <person name="Liang Y."/>
            <person name="Zimin A.V."/>
            <person name="Pertea G."/>
            <person name="Qi P."/>
            <person name="Bennetzen J.L."/>
            <person name="Dai X."/>
            <person name="Dawson M.W."/>
            <person name="Muller H.G."/>
            <person name="Kugler K."/>
            <person name="Rivarola-Duarte L."/>
            <person name="Spannagl M."/>
            <person name="Mayer K.F.X."/>
            <person name="Lu F.H."/>
            <person name="Bevan M.W."/>
            <person name="Leroy P."/>
            <person name="Li P."/>
            <person name="You F.M."/>
            <person name="Sun Q."/>
            <person name="Liu Z."/>
            <person name="Lyons E."/>
            <person name="Wicker T."/>
            <person name="Salzberg S.L."/>
            <person name="Devos K.M."/>
            <person name="Dvorak J."/>
        </authorList>
    </citation>
    <scope>NUCLEOTIDE SEQUENCE [LARGE SCALE GENOMIC DNA]</scope>
    <source>
        <strain evidence="2">cv. AL8/78</strain>
    </source>
</reference>
<organism evidence="2 3">
    <name type="scientific">Aegilops tauschii subsp. strangulata</name>
    <name type="common">Goatgrass</name>
    <dbReference type="NCBI Taxonomy" id="200361"/>
    <lineage>
        <taxon>Eukaryota</taxon>
        <taxon>Viridiplantae</taxon>
        <taxon>Streptophyta</taxon>
        <taxon>Embryophyta</taxon>
        <taxon>Tracheophyta</taxon>
        <taxon>Spermatophyta</taxon>
        <taxon>Magnoliopsida</taxon>
        <taxon>Liliopsida</taxon>
        <taxon>Poales</taxon>
        <taxon>Poaceae</taxon>
        <taxon>BOP clade</taxon>
        <taxon>Pooideae</taxon>
        <taxon>Triticodae</taxon>
        <taxon>Triticeae</taxon>
        <taxon>Triticinae</taxon>
        <taxon>Aegilops</taxon>
    </lineage>
</organism>
<accession>A0A453KB69</accession>
<feature type="region of interest" description="Disordered" evidence="1">
    <location>
        <begin position="37"/>
        <end position="70"/>
    </location>
</feature>
<dbReference type="Gramene" id="AET5Gv20361000.8">
    <property type="protein sequence ID" value="AET5Gv20361000.8"/>
    <property type="gene ID" value="AET5Gv20361000"/>
</dbReference>
<dbReference type="Proteomes" id="UP000015105">
    <property type="component" value="Chromosome 5D"/>
</dbReference>
<reference evidence="2" key="4">
    <citation type="submission" date="2019-03" db="UniProtKB">
        <authorList>
            <consortium name="EnsemblPlants"/>
        </authorList>
    </citation>
    <scope>IDENTIFICATION</scope>
</reference>
<reference evidence="2" key="5">
    <citation type="journal article" date="2021" name="G3 (Bethesda)">
        <title>Aegilops tauschii genome assembly Aet v5.0 features greater sequence contiguity and improved annotation.</title>
        <authorList>
            <person name="Wang L."/>
            <person name="Zhu T."/>
            <person name="Rodriguez J.C."/>
            <person name="Deal K.R."/>
            <person name="Dubcovsky J."/>
            <person name="McGuire P.E."/>
            <person name="Lux T."/>
            <person name="Spannagl M."/>
            <person name="Mayer K.F.X."/>
            <person name="Baldrich P."/>
            <person name="Meyers B.C."/>
            <person name="Huo N."/>
            <person name="Gu Y.Q."/>
            <person name="Zhou H."/>
            <person name="Devos K.M."/>
            <person name="Bennetzen J.L."/>
            <person name="Unver T."/>
            <person name="Budak H."/>
            <person name="Gulick P.J."/>
            <person name="Galiba G."/>
            <person name="Kalapos B."/>
            <person name="Nelson D.R."/>
            <person name="Li P."/>
            <person name="You F.M."/>
            <person name="Luo M.C."/>
            <person name="Dvorak J."/>
        </authorList>
    </citation>
    <scope>NUCLEOTIDE SEQUENCE [LARGE SCALE GENOMIC DNA]</scope>
    <source>
        <strain evidence="2">cv. AL8/78</strain>
    </source>
</reference>